<dbReference type="Proteomes" id="UP001457282">
    <property type="component" value="Unassembled WGS sequence"/>
</dbReference>
<dbReference type="GO" id="GO:0046872">
    <property type="term" value="F:metal ion binding"/>
    <property type="evidence" value="ECO:0007669"/>
    <property type="project" value="UniProtKB-KW"/>
</dbReference>
<evidence type="ECO:0000313" key="12">
    <source>
        <dbReference type="EMBL" id="KAK9942687.1"/>
    </source>
</evidence>
<keyword evidence="3" id="KW-0217">Developmental protein</keyword>
<evidence type="ECO:0000256" key="6">
    <source>
        <dbReference type="ARBA" id="ARBA00023070"/>
    </source>
</evidence>
<dbReference type="GO" id="GO:0045893">
    <property type="term" value="P:positive regulation of DNA-templated transcription"/>
    <property type="evidence" value="ECO:0007669"/>
    <property type="project" value="TreeGrafter"/>
</dbReference>
<dbReference type="EMBL" id="JBEDUW010000002">
    <property type="protein sequence ID" value="KAK9942687.1"/>
    <property type="molecule type" value="Genomic_DNA"/>
</dbReference>
<evidence type="ECO:0000256" key="10">
    <source>
        <dbReference type="ARBA" id="ARBA00023294"/>
    </source>
</evidence>
<evidence type="ECO:0000256" key="5">
    <source>
        <dbReference type="ARBA" id="ARBA00022833"/>
    </source>
</evidence>
<dbReference type="InterPro" id="IPR006510">
    <property type="entry name" value="Znf_LRP1"/>
</dbReference>
<keyword evidence="6" id="KW-0073">Auxin biosynthesis</keyword>
<comment type="similarity">
    <text evidence="2">Belongs to the SHI protein family.</text>
</comment>
<dbReference type="GO" id="GO:0003677">
    <property type="term" value="F:DNA binding"/>
    <property type="evidence" value="ECO:0007669"/>
    <property type="project" value="UniProtKB-KW"/>
</dbReference>
<dbReference type="GO" id="GO:0009734">
    <property type="term" value="P:auxin-activated signaling pathway"/>
    <property type="evidence" value="ECO:0007669"/>
    <property type="project" value="UniProtKB-KW"/>
</dbReference>
<gene>
    <name evidence="12" type="ORF">M0R45_008340</name>
</gene>
<comment type="caution">
    <text evidence="12">The sequence shown here is derived from an EMBL/GenBank/DDBJ whole genome shotgun (WGS) entry which is preliminary data.</text>
</comment>
<keyword evidence="7" id="KW-0238">DNA-binding</keyword>
<keyword evidence="9" id="KW-0539">Nucleus</keyword>
<dbReference type="GO" id="GO:0003700">
    <property type="term" value="F:DNA-binding transcription factor activity"/>
    <property type="evidence" value="ECO:0007669"/>
    <property type="project" value="InterPro"/>
</dbReference>
<dbReference type="PANTHER" id="PTHR31604:SF16">
    <property type="entry name" value="PROTEIN SHI RELATED SEQUENCE 3"/>
    <property type="match status" value="1"/>
</dbReference>
<reference evidence="12 13" key="1">
    <citation type="journal article" date="2023" name="G3 (Bethesda)">
        <title>A chromosome-length genome assembly and annotation of blackberry (Rubus argutus, cv. 'Hillquist').</title>
        <authorList>
            <person name="Bruna T."/>
            <person name="Aryal R."/>
            <person name="Dudchenko O."/>
            <person name="Sargent D.J."/>
            <person name="Mead D."/>
            <person name="Buti M."/>
            <person name="Cavallini A."/>
            <person name="Hytonen T."/>
            <person name="Andres J."/>
            <person name="Pham M."/>
            <person name="Weisz D."/>
            <person name="Mascagni F."/>
            <person name="Usai G."/>
            <person name="Natali L."/>
            <person name="Bassil N."/>
            <person name="Fernandez G.E."/>
            <person name="Lomsadze A."/>
            <person name="Armour M."/>
            <person name="Olukolu B."/>
            <person name="Poorten T."/>
            <person name="Britton C."/>
            <person name="Davik J."/>
            <person name="Ashrafi H."/>
            <person name="Aiden E.L."/>
            <person name="Borodovsky M."/>
            <person name="Worthington M."/>
        </authorList>
    </citation>
    <scope>NUCLEOTIDE SEQUENCE [LARGE SCALE GENOMIC DNA]</scope>
    <source>
        <strain evidence="12">PI 553951</strain>
    </source>
</reference>
<name>A0AAW1Y0Y3_RUBAR</name>
<dbReference type="GO" id="GO:0005634">
    <property type="term" value="C:nucleus"/>
    <property type="evidence" value="ECO:0007669"/>
    <property type="project" value="UniProtKB-SubCell"/>
</dbReference>
<dbReference type="NCBIfam" id="TIGR01624">
    <property type="entry name" value="LRP1_Cterm"/>
    <property type="match status" value="1"/>
</dbReference>
<dbReference type="Pfam" id="PF05142">
    <property type="entry name" value="DUF702"/>
    <property type="match status" value="1"/>
</dbReference>
<keyword evidence="13" id="KW-1185">Reference proteome</keyword>
<keyword evidence="10" id="KW-0927">Auxin signaling pathway</keyword>
<evidence type="ECO:0000256" key="9">
    <source>
        <dbReference type="ARBA" id="ARBA00023242"/>
    </source>
</evidence>
<evidence type="ECO:0000256" key="8">
    <source>
        <dbReference type="ARBA" id="ARBA00023159"/>
    </source>
</evidence>
<keyword evidence="4" id="KW-0479">Metal-binding</keyword>
<keyword evidence="5" id="KW-0862">Zinc</keyword>
<evidence type="ECO:0000256" key="2">
    <source>
        <dbReference type="ARBA" id="ARBA00006911"/>
    </source>
</evidence>
<evidence type="ECO:0000256" key="11">
    <source>
        <dbReference type="SAM" id="MobiDB-lite"/>
    </source>
</evidence>
<protein>
    <submittedName>
        <fullName evidence="12">Uncharacterized protein</fullName>
    </submittedName>
</protein>
<evidence type="ECO:0000256" key="1">
    <source>
        <dbReference type="ARBA" id="ARBA00004123"/>
    </source>
</evidence>
<evidence type="ECO:0000256" key="3">
    <source>
        <dbReference type="ARBA" id="ARBA00022473"/>
    </source>
</evidence>
<dbReference type="GO" id="GO:0009851">
    <property type="term" value="P:auxin biosynthetic process"/>
    <property type="evidence" value="ECO:0007669"/>
    <property type="project" value="UniProtKB-KW"/>
</dbReference>
<comment type="subcellular location">
    <subcellularLocation>
        <location evidence="1">Nucleus</location>
    </subcellularLocation>
</comment>
<keyword evidence="8" id="KW-0010">Activator</keyword>
<evidence type="ECO:0000256" key="4">
    <source>
        <dbReference type="ARBA" id="ARBA00022723"/>
    </source>
</evidence>
<dbReference type="InterPro" id="IPR007818">
    <property type="entry name" value="SHI"/>
</dbReference>
<proteinExistence type="inferred from homology"/>
<dbReference type="InterPro" id="IPR006511">
    <property type="entry name" value="SHI_C"/>
</dbReference>
<evidence type="ECO:0000256" key="7">
    <source>
        <dbReference type="ARBA" id="ARBA00023125"/>
    </source>
</evidence>
<dbReference type="NCBIfam" id="TIGR01623">
    <property type="entry name" value="put_zinc_LRP1"/>
    <property type="match status" value="1"/>
</dbReference>
<accession>A0AAW1Y0Y3</accession>
<dbReference type="PANTHER" id="PTHR31604">
    <property type="entry name" value="PROTEIN LATERAL ROOT PRIMORDIUM 1"/>
    <property type="match status" value="1"/>
</dbReference>
<dbReference type="AlphaFoldDB" id="A0AAW1Y0Y3"/>
<sequence length="198" mass="22355">MGSRSRCEDCGNKAKKGCLFMRCRTCCKNNGFQCQTHVKSTWVPLHKRSLLNDERHTDDDHHQQQRLAIDQKHIIINPNKRLRQHNPSSQSSGLDRDQEAKFPAEVNTMTKFQCVRLSSVNNMVDLDQHAYQTSVIIGGHVFKGILYDQGPAVHQSCYSTSASAQAHLPPPASSYQLINPFNAFIPAGKQYFQNLSSQ</sequence>
<feature type="region of interest" description="Disordered" evidence="11">
    <location>
        <begin position="79"/>
        <end position="98"/>
    </location>
</feature>
<organism evidence="12 13">
    <name type="scientific">Rubus argutus</name>
    <name type="common">Southern blackberry</name>
    <dbReference type="NCBI Taxonomy" id="59490"/>
    <lineage>
        <taxon>Eukaryota</taxon>
        <taxon>Viridiplantae</taxon>
        <taxon>Streptophyta</taxon>
        <taxon>Embryophyta</taxon>
        <taxon>Tracheophyta</taxon>
        <taxon>Spermatophyta</taxon>
        <taxon>Magnoliopsida</taxon>
        <taxon>eudicotyledons</taxon>
        <taxon>Gunneridae</taxon>
        <taxon>Pentapetalae</taxon>
        <taxon>rosids</taxon>
        <taxon>fabids</taxon>
        <taxon>Rosales</taxon>
        <taxon>Rosaceae</taxon>
        <taxon>Rosoideae</taxon>
        <taxon>Rosoideae incertae sedis</taxon>
        <taxon>Rubus</taxon>
    </lineage>
</organism>
<evidence type="ECO:0000313" key="13">
    <source>
        <dbReference type="Proteomes" id="UP001457282"/>
    </source>
</evidence>